<dbReference type="OrthoDB" id="152269at2"/>
<sequence>MTKRRPGARADLEEVRPRRFVIHNGAVGPALRGEGLREGDRFTLTSQRGAGVVARVRGRGFTVLTLADQIAKLPPLPSVAPLGAALLHPLQKHERISHLSGSPPAWQPAPVSTEQPQSVRLYVNAIIRRRKGRGPSSYALVTTTGFQALDEDAALLRGYALAAQADPSAVAVATLHNGDYLLPDLLLPSAQRTLMGRIATKHETGWQFAPADLPLVQALLECLGCSGVEV</sequence>
<proteinExistence type="predicted"/>
<dbReference type="RefSeq" id="WP_097644365.1">
    <property type="nucleotide sequence ID" value="NZ_NQWI01000051.1"/>
</dbReference>
<name>A0A2A6RIV4_9CHLR</name>
<organism evidence="1 2">
    <name type="scientific">Candidatus Viridilinea mediisalina</name>
    <dbReference type="NCBI Taxonomy" id="2024553"/>
    <lineage>
        <taxon>Bacteria</taxon>
        <taxon>Bacillati</taxon>
        <taxon>Chloroflexota</taxon>
        <taxon>Chloroflexia</taxon>
        <taxon>Chloroflexales</taxon>
        <taxon>Chloroflexineae</taxon>
        <taxon>Oscillochloridaceae</taxon>
        <taxon>Candidatus Viridilinea</taxon>
    </lineage>
</organism>
<accession>A0A2A6RIV4</accession>
<gene>
    <name evidence="1" type="ORF">CJ255_12120</name>
</gene>
<dbReference type="EMBL" id="NQWI01000051">
    <property type="protein sequence ID" value="PDW02819.1"/>
    <property type="molecule type" value="Genomic_DNA"/>
</dbReference>
<comment type="caution">
    <text evidence="1">The sequence shown here is derived from an EMBL/GenBank/DDBJ whole genome shotgun (WGS) entry which is preliminary data.</text>
</comment>
<evidence type="ECO:0000313" key="1">
    <source>
        <dbReference type="EMBL" id="PDW02819.1"/>
    </source>
</evidence>
<dbReference type="AlphaFoldDB" id="A0A2A6RIV4"/>
<keyword evidence="2" id="KW-1185">Reference proteome</keyword>
<dbReference type="Proteomes" id="UP000220527">
    <property type="component" value="Unassembled WGS sequence"/>
</dbReference>
<evidence type="ECO:0000313" key="2">
    <source>
        <dbReference type="Proteomes" id="UP000220527"/>
    </source>
</evidence>
<reference evidence="2" key="1">
    <citation type="submission" date="2017-08" db="EMBL/GenBank/DDBJ databases">
        <authorList>
            <person name="Grouzdev D.S."/>
            <person name="Gaisin V.A."/>
            <person name="Rysina M.S."/>
            <person name="Gorlenko V.M."/>
        </authorList>
    </citation>
    <scope>NUCLEOTIDE SEQUENCE [LARGE SCALE GENOMIC DNA]</scope>
    <source>
        <strain evidence="2">Kir15-3F</strain>
    </source>
</reference>
<protein>
    <submittedName>
        <fullName evidence="1">Uncharacterized protein</fullName>
    </submittedName>
</protein>